<proteinExistence type="inferred from homology"/>
<comment type="function">
    <text evidence="4">Involved in DNA repair and RecF pathway recombination.</text>
</comment>
<evidence type="ECO:0000259" key="5">
    <source>
        <dbReference type="Pfam" id="PF11967"/>
    </source>
</evidence>
<dbReference type="SUPFAM" id="SSF57863">
    <property type="entry name" value="ArfGap/RecO-like zinc finger"/>
    <property type="match status" value="1"/>
</dbReference>
<dbReference type="PANTHER" id="PTHR33991:SF1">
    <property type="entry name" value="DNA REPAIR PROTEIN RECO"/>
    <property type="match status" value="1"/>
</dbReference>
<dbReference type="SUPFAM" id="SSF50249">
    <property type="entry name" value="Nucleic acid-binding proteins"/>
    <property type="match status" value="1"/>
</dbReference>
<dbReference type="InterPro" id="IPR012340">
    <property type="entry name" value="NA-bd_OB-fold"/>
</dbReference>
<accession>A0A521CJ45</accession>
<dbReference type="EMBL" id="FXTB01000003">
    <property type="protein sequence ID" value="SMO59466.1"/>
    <property type="molecule type" value="Genomic_DNA"/>
</dbReference>
<dbReference type="Pfam" id="PF02565">
    <property type="entry name" value="RecO_C"/>
    <property type="match status" value="1"/>
</dbReference>
<dbReference type="Pfam" id="PF11967">
    <property type="entry name" value="RecO_N"/>
    <property type="match status" value="1"/>
</dbReference>
<organism evidence="6 7">
    <name type="scientific">Saccharicrinis carchari</name>
    <dbReference type="NCBI Taxonomy" id="1168039"/>
    <lineage>
        <taxon>Bacteria</taxon>
        <taxon>Pseudomonadati</taxon>
        <taxon>Bacteroidota</taxon>
        <taxon>Bacteroidia</taxon>
        <taxon>Marinilabiliales</taxon>
        <taxon>Marinilabiliaceae</taxon>
        <taxon>Saccharicrinis</taxon>
    </lineage>
</organism>
<name>A0A521CJ45_SACCC</name>
<dbReference type="RefSeq" id="WP_142532908.1">
    <property type="nucleotide sequence ID" value="NZ_FXTB01000003.1"/>
</dbReference>
<dbReference type="HAMAP" id="MF_00201">
    <property type="entry name" value="RecO"/>
    <property type="match status" value="1"/>
</dbReference>
<evidence type="ECO:0000256" key="3">
    <source>
        <dbReference type="ARBA" id="ARBA00023204"/>
    </source>
</evidence>
<dbReference type="InterPro" id="IPR022572">
    <property type="entry name" value="DNA_rep/recomb_RecO_N"/>
</dbReference>
<reference evidence="6 7" key="1">
    <citation type="submission" date="2017-05" db="EMBL/GenBank/DDBJ databases">
        <authorList>
            <person name="Varghese N."/>
            <person name="Submissions S."/>
        </authorList>
    </citation>
    <scope>NUCLEOTIDE SEQUENCE [LARGE SCALE GENOMIC DNA]</scope>
    <source>
        <strain evidence="6 7">DSM 27040</strain>
    </source>
</reference>
<evidence type="ECO:0000256" key="4">
    <source>
        <dbReference type="HAMAP-Rule" id="MF_00201"/>
    </source>
</evidence>
<dbReference type="InterPro" id="IPR037278">
    <property type="entry name" value="ARFGAP/RecO"/>
</dbReference>
<dbReference type="Proteomes" id="UP000319040">
    <property type="component" value="Unassembled WGS sequence"/>
</dbReference>
<gene>
    <name evidence="4" type="primary">recO</name>
    <name evidence="6" type="ORF">SAMN06265379_103198</name>
</gene>
<comment type="similarity">
    <text evidence="4">Belongs to the RecO family.</text>
</comment>
<sequence>MIESTRGIVLTNTRYAETSVISQVYTEKLGLQSYIVNGARSRKSRGKGIFMQPLALLDLEVYHSEKKSVHRIKDFRANPPLTQIPFEPVRRSLAFFIAEVLSKALRLEDKRDDALFDFLHQSICVLDNELPGLQNFHLFMLFRLTRPLGFYPHFTSNEGLKYFDLRTGMFCHTEPAYPDYLNTFETAILLQLQNTGIEQLDTIKMNSAQRNGLIQKILLYFHWHISGFSKIKSFEVLKEIFR</sequence>
<dbReference type="PANTHER" id="PTHR33991">
    <property type="entry name" value="DNA REPAIR PROTEIN RECO"/>
    <property type="match status" value="1"/>
</dbReference>
<dbReference type="OrthoDB" id="9789152at2"/>
<evidence type="ECO:0000313" key="6">
    <source>
        <dbReference type="EMBL" id="SMO59466.1"/>
    </source>
</evidence>
<dbReference type="InterPro" id="IPR003717">
    <property type="entry name" value="RecO"/>
</dbReference>
<evidence type="ECO:0000256" key="2">
    <source>
        <dbReference type="ARBA" id="ARBA00023172"/>
    </source>
</evidence>
<dbReference type="NCBIfam" id="TIGR00613">
    <property type="entry name" value="reco"/>
    <property type="match status" value="1"/>
</dbReference>
<dbReference type="GO" id="GO:0006310">
    <property type="term" value="P:DNA recombination"/>
    <property type="evidence" value="ECO:0007669"/>
    <property type="project" value="UniProtKB-UniRule"/>
</dbReference>
<feature type="domain" description="DNA replication/recombination mediator RecO N-terminal" evidence="5">
    <location>
        <begin position="1"/>
        <end position="74"/>
    </location>
</feature>
<dbReference type="GO" id="GO:0043590">
    <property type="term" value="C:bacterial nucleoid"/>
    <property type="evidence" value="ECO:0007669"/>
    <property type="project" value="TreeGrafter"/>
</dbReference>
<evidence type="ECO:0000256" key="1">
    <source>
        <dbReference type="ARBA" id="ARBA00022763"/>
    </source>
</evidence>
<keyword evidence="2 4" id="KW-0233">DNA recombination</keyword>
<dbReference type="Gene3D" id="2.40.50.140">
    <property type="entry name" value="Nucleic acid-binding proteins"/>
    <property type="match status" value="1"/>
</dbReference>
<protein>
    <recommendedName>
        <fullName evidence="4">DNA repair protein RecO</fullName>
    </recommendedName>
    <alternativeName>
        <fullName evidence="4">Recombination protein O</fullName>
    </alternativeName>
</protein>
<evidence type="ECO:0000313" key="7">
    <source>
        <dbReference type="Proteomes" id="UP000319040"/>
    </source>
</evidence>
<keyword evidence="7" id="KW-1185">Reference proteome</keyword>
<dbReference type="GO" id="GO:0006302">
    <property type="term" value="P:double-strand break repair"/>
    <property type="evidence" value="ECO:0007669"/>
    <property type="project" value="TreeGrafter"/>
</dbReference>
<keyword evidence="1 4" id="KW-0227">DNA damage</keyword>
<keyword evidence="3 4" id="KW-0234">DNA repair</keyword>
<dbReference type="AlphaFoldDB" id="A0A521CJ45"/>